<gene>
    <name evidence="1" type="ORF">Ljor_0568</name>
</gene>
<name>A0A0W0V8R0_9GAMM</name>
<organism evidence="1 2">
    <name type="scientific">Legionella jordanis</name>
    <dbReference type="NCBI Taxonomy" id="456"/>
    <lineage>
        <taxon>Bacteria</taxon>
        <taxon>Pseudomonadati</taxon>
        <taxon>Pseudomonadota</taxon>
        <taxon>Gammaproteobacteria</taxon>
        <taxon>Legionellales</taxon>
        <taxon>Legionellaceae</taxon>
        <taxon>Legionella</taxon>
    </lineage>
</organism>
<dbReference type="Proteomes" id="UP000055035">
    <property type="component" value="Unassembled WGS sequence"/>
</dbReference>
<reference evidence="1 2" key="1">
    <citation type="submission" date="2015-11" db="EMBL/GenBank/DDBJ databases">
        <title>Genomic analysis of 38 Legionella species identifies large and diverse effector repertoires.</title>
        <authorList>
            <person name="Burstein D."/>
            <person name="Amaro F."/>
            <person name="Zusman T."/>
            <person name="Lifshitz Z."/>
            <person name="Cohen O."/>
            <person name="Gilbert J.A."/>
            <person name="Pupko T."/>
            <person name="Shuman H.A."/>
            <person name="Segal G."/>
        </authorList>
    </citation>
    <scope>NUCLEOTIDE SEQUENCE [LARGE SCALE GENOMIC DNA]</scope>
    <source>
        <strain evidence="1 2">BL-540</strain>
    </source>
</reference>
<accession>A0A0W0V8R0</accession>
<dbReference type="EMBL" id="LNYJ01000011">
    <property type="protein sequence ID" value="KTD16262.1"/>
    <property type="molecule type" value="Genomic_DNA"/>
</dbReference>
<comment type="caution">
    <text evidence="1">The sequence shown here is derived from an EMBL/GenBank/DDBJ whole genome shotgun (WGS) entry which is preliminary data.</text>
</comment>
<keyword evidence="2" id="KW-1185">Reference proteome</keyword>
<dbReference type="AlphaFoldDB" id="A0A0W0V8R0"/>
<evidence type="ECO:0000313" key="2">
    <source>
        <dbReference type="Proteomes" id="UP000055035"/>
    </source>
</evidence>
<sequence>MLSESISAKPKNSPFVEPYNPGPKIVWKCKEDSPFAPPHLLLEDHCYFLMITLDLPISPGGTAG</sequence>
<dbReference type="STRING" id="456.Ljor_0568"/>
<protein>
    <submittedName>
        <fullName evidence="1">Uncharacterized protein</fullName>
    </submittedName>
</protein>
<evidence type="ECO:0000313" key="1">
    <source>
        <dbReference type="EMBL" id="KTD16262.1"/>
    </source>
</evidence>
<proteinExistence type="predicted"/>